<keyword evidence="3 9" id="KW-0031">Aminopeptidase</keyword>
<dbReference type="GO" id="GO:0004177">
    <property type="term" value="F:aminopeptidase activity"/>
    <property type="evidence" value="ECO:0007669"/>
    <property type="project" value="UniProtKB-KW"/>
</dbReference>
<evidence type="ECO:0000256" key="3">
    <source>
        <dbReference type="ARBA" id="ARBA00022438"/>
    </source>
</evidence>
<keyword evidence="7 9" id="KW-0862">Zinc</keyword>
<dbReference type="PRINTS" id="PR00932">
    <property type="entry name" value="AMINO1PTASE"/>
</dbReference>
<dbReference type="GO" id="GO:0005737">
    <property type="term" value="C:cytoplasm"/>
    <property type="evidence" value="ECO:0007669"/>
    <property type="project" value="UniProtKB-ARBA"/>
</dbReference>
<keyword evidence="4 9" id="KW-0645">Protease</keyword>
<evidence type="ECO:0000256" key="4">
    <source>
        <dbReference type="ARBA" id="ARBA00022670"/>
    </source>
</evidence>
<keyword evidence="8 9" id="KW-0482">Metalloprotease</keyword>
<sequence length="455" mass="50999">MKDEILYLRKNGWEKYDPKGMDEVFDYGSKYIEFLKNSKTERLTLHYLKNLAEKKGYSKDGKEKFYLINKDKNIAFVNLGDISPLKGIKLIGSHSDAPRIDIKQNPLYEKEGIAHLKTHYYGGIKKYHYLARPLSLYGVVIRKDGKRIDIAIGDKEGDPVFTINDLLPHLAKSQYEKNLRDAFEGEKLNIIVGSIPLKQEKDNPVKKMILKILNERYGIVEEDFISSELEIVPQGSVFEVGLDRSFIGGYGHDDRICSFTSSTALFDAKNKYTVCSVLFDKEEVGSTGATGARSLFLEDLVIEILKRKGIKPTYENIREVLKNSDFISADVSAGIDPDFQEVHEEQNGAKIGYGVVITKFTGSGGKSGANDANAEYLFKIKEVFSKNNVTWQIAELGKVDAGGGGTIAGFLAFYNSNVIDCGPALLGMHSPFELVSKVDLFETYNAYKAFYEIEE</sequence>
<organism evidence="11">
    <name type="scientific">candidate division WOR-3 bacterium</name>
    <dbReference type="NCBI Taxonomy" id="2052148"/>
    <lineage>
        <taxon>Bacteria</taxon>
        <taxon>Bacteria division WOR-3</taxon>
    </lineage>
</organism>
<comment type="cofactor">
    <cofactor evidence="1 10">
        <name>Zn(2+)</name>
        <dbReference type="ChEBI" id="CHEBI:29105"/>
    </cofactor>
</comment>
<accession>A0A7C3J606</accession>
<keyword evidence="6 9" id="KW-0378">Hydrolase</keyword>
<dbReference type="SUPFAM" id="SSF101821">
    <property type="entry name" value="Aminopeptidase/glucanase lid domain"/>
    <property type="match status" value="1"/>
</dbReference>
<dbReference type="EMBL" id="DSTT01000003">
    <property type="protein sequence ID" value="HFK23636.1"/>
    <property type="molecule type" value="Genomic_DNA"/>
</dbReference>
<dbReference type="Gene3D" id="2.30.250.10">
    <property type="entry name" value="Aminopeptidase i, Domain 2"/>
    <property type="match status" value="1"/>
</dbReference>
<evidence type="ECO:0000256" key="8">
    <source>
        <dbReference type="ARBA" id="ARBA00023049"/>
    </source>
</evidence>
<dbReference type="EC" id="3.4.11.-" evidence="10"/>
<dbReference type="GO" id="GO:0006508">
    <property type="term" value="P:proteolysis"/>
    <property type="evidence" value="ECO:0007669"/>
    <property type="project" value="UniProtKB-KW"/>
</dbReference>
<dbReference type="GO" id="GO:0008270">
    <property type="term" value="F:zinc ion binding"/>
    <property type="evidence" value="ECO:0007669"/>
    <property type="project" value="InterPro"/>
</dbReference>
<dbReference type="InterPro" id="IPR001948">
    <property type="entry name" value="Peptidase_M18"/>
</dbReference>
<evidence type="ECO:0000256" key="2">
    <source>
        <dbReference type="ARBA" id="ARBA00008290"/>
    </source>
</evidence>
<evidence type="ECO:0000256" key="10">
    <source>
        <dbReference type="RuleBase" id="RU004387"/>
    </source>
</evidence>
<dbReference type="GO" id="GO:0008237">
    <property type="term" value="F:metallopeptidase activity"/>
    <property type="evidence" value="ECO:0007669"/>
    <property type="project" value="UniProtKB-KW"/>
</dbReference>
<dbReference type="PANTHER" id="PTHR28570:SF2">
    <property type="entry name" value="M18 FAMILY AMINOPEPTIDASE 1-RELATED"/>
    <property type="match status" value="1"/>
</dbReference>
<keyword evidence="5 9" id="KW-0479">Metal-binding</keyword>
<evidence type="ECO:0000256" key="5">
    <source>
        <dbReference type="ARBA" id="ARBA00022723"/>
    </source>
</evidence>
<evidence type="ECO:0000313" key="11">
    <source>
        <dbReference type="EMBL" id="HFK23636.1"/>
    </source>
</evidence>
<evidence type="ECO:0000256" key="7">
    <source>
        <dbReference type="ARBA" id="ARBA00022833"/>
    </source>
</evidence>
<dbReference type="Pfam" id="PF02127">
    <property type="entry name" value="Peptidase_M18"/>
    <property type="match status" value="1"/>
</dbReference>
<comment type="caution">
    <text evidence="11">The sequence shown here is derived from an EMBL/GenBank/DDBJ whole genome shotgun (WGS) entry which is preliminary data.</text>
</comment>
<dbReference type="NCBIfam" id="NF002600">
    <property type="entry name" value="PRK02256.1"/>
    <property type="match status" value="1"/>
</dbReference>
<dbReference type="Gene3D" id="3.40.630.10">
    <property type="entry name" value="Zn peptidases"/>
    <property type="match status" value="1"/>
</dbReference>
<dbReference type="AlphaFoldDB" id="A0A7C3J606"/>
<name>A0A7C3J606_UNCW3</name>
<protein>
    <recommendedName>
        <fullName evidence="10">M18 family aminopeptidase</fullName>
        <ecNumber evidence="10">3.4.11.-</ecNumber>
    </recommendedName>
</protein>
<evidence type="ECO:0000256" key="9">
    <source>
        <dbReference type="RuleBase" id="RU004386"/>
    </source>
</evidence>
<dbReference type="PANTHER" id="PTHR28570">
    <property type="entry name" value="ASPARTYL AMINOPEPTIDASE"/>
    <property type="match status" value="1"/>
</dbReference>
<evidence type="ECO:0000256" key="1">
    <source>
        <dbReference type="ARBA" id="ARBA00001947"/>
    </source>
</evidence>
<dbReference type="SUPFAM" id="SSF53187">
    <property type="entry name" value="Zn-dependent exopeptidases"/>
    <property type="match status" value="1"/>
</dbReference>
<comment type="similarity">
    <text evidence="2 9">Belongs to the peptidase M18 family.</text>
</comment>
<proteinExistence type="inferred from homology"/>
<gene>
    <name evidence="11" type="ORF">ENS15_03170</name>
</gene>
<evidence type="ECO:0000256" key="6">
    <source>
        <dbReference type="ARBA" id="ARBA00022801"/>
    </source>
</evidence>
<dbReference type="InterPro" id="IPR023358">
    <property type="entry name" value="Peptidase_M18_dom2"/>
</dbReference>
<reference evidence="11" key="1">
    <citation type="journal article" date="2020" name="mSystems">
        <title>Genome- and Community-Level Interaction Insights into Carbon Utilization and Element Cycling Functions of Hydrothermarchaeota in Hydrothermal Sediment.</title>
        <authorList>
            <person name="Zhou Z."/>
            <person name="Liu Y."/>
            <person name="Xu W."/>
            <person name="Pan J."/>
            <person name="Luo Z.H."/>
            <person name="Li M."/>
        </authorList>
    </citation>
    <scope>NUCLEOTIDE SEQUENCE [LARGE SCALE GENOMIC DNA]</scope>
    <source>
        <strain evidence="11">SpSt-464</strain>
    </source>
</reference>